<reference evidence="3 4" key="1">
    <citation type="submission" date="2020-04" db="EMBL/GenBank/DDBJ databases">
        <title>Marinomonas sp. M1K-6 isolated from the deep seawater of the Mariana Trench.</title>
        <authorList>
            <person name="Li Y."/>
        </authorList>
    </citation>
    <scope>NUCLEOTIDE SEQUENCE [LARGE SCALE GENOMIC DNA]</scope>
    <source>
        <strain evidence="3 4">M1K-6</strain>
    </source>
</reference>
<keyword evidence="2" id="KW-0812">Transmembrane</keyword>
<proteinExistence type="predicted"/>
<keyword evidence="2" id="KW-1133">Transmembrane helix</keyword>
<feature type="transmembrane region" description="Helical" evidence="2">
    <location>
        <begin position="63"/>
        <end position="90"/>
    </location>
</feature>
<gene>
    <name evidence="3" type="ORF">HGG82_03285</name>
</gene>
<sequence>MQSPHYSDAQQANEQQAHEQQADAPEKKSDLDGVIESHKSWLKSVLGLGALEAKLWVASSAQLLALMCGVIFLLLTTWLLIIASSAAIAWSYGFSLVNILLTATLVTFLSSVGLLYWVKRTLASMDFTRTLDAIIPTDEE</sequence>
<feature type="compositionally biased region" description="Basic and acidic residues" evidence="1">
    <location>
        <begin position="16"/>
        <end position="25"/>
    </location>
</feature>
<dbReference type="EMBL" id="JABAEK010000002">
    <property type="protein sequence ID" value="NLQ16648.1"/>
    <property type="molecule type" value="Genomic_DNA"/>
</dbReference>
<comment type="caution">
    <text evidence="3">The sequence shown here is derived from an EMBL/GenBank/DDBJ whole genome shotgun (WGS) entry which is preliminary data.</text>
</comment>
<evidence type="ECO:0000256" key="2">
    <source>
        <dbReference type="SAM" id="Phobius"/>
    </source>
</evidence>
<feature type="region of interest" description="Disordered" evidence="1">
    <location>
        <begin position="1"/>
        <end position="25"/>
    </location>
</feature>
<name>A0A847QV58_9GAMM</name>
<feature type="transmembrane region" description="Helical" evidence="2">
    <location>
        <begin position="96"/>
        <end position="118"/>
    </location>
</feature>
<dbReference type="RefSeq" id="WP_168822772.1">
    <property type="nucleotide sequence ID" value="NZ_CP073013.1"/>
</dbReference>
<dbReference type="AlphaFoldDB" id="A0A847QV58"/>
<keyword evidence="4" id="KW-1185">Reference proteome</keyword>
<evidence type="ECO:0000256" key="1">
    <source>
        <dbReference type="SAM" id="MobiDB-lite"/>
    </source>
</evidence>
<keyword evidence="2" id="KW-0472">Membrane</keyword>
<dbReference type="Proteomes" id="UP000586067">
    <property type="component" value="Unassembled WGS sequence"/>
</dbReference>
<evidence type="ECO:0000313" key="4">
    <source>
        <dbReference type="Proteomes" id="UP000586067"/>
    </source>
</evidence>
<accession>A0A847QV58</accession>
<evidence type="ECO:0008006" key="5">
    <source>
        <dbReference type="Google" id="ProtNLM"/>
    </source>
</evidence>
<evidence type="ECO:0000313" key="3">
    <source>
        <dbReference type="EMBL" id="NLQ16648.1"/>
    </source>
</evidence>
<protein>
    <recommendedName>
        <fullName evidence="5">Phage holin family protein</fullName>
    </recommendedName>
</protein>
<organism evidence="3 4">
    <name type="scientific">Marinomonas profundi</name>
    <dbReference type="NCBI Taxonomy" id="2726122"/>
    <lineage>
        <taxon>Bacteria</taxon>
        <taxon>Pseudomonadati</taxon>
        <taxon>Pseudomonadota</taxon>
        <taxon>Gammaproteobacteria</taxon>
        <taxon>Oceanospirillales</taxon>
        <taxon>Oceanospirillaceae</taxon>
        <taxon>Marinomonas</taxon>
    </lineage>
</organism>